<dbReference type="InterPro" id="IPR029058">
    <property type="entry name" value="AB_hydrolase_fold"/>
</dbReference>
<dbReference type="PANTHER" id="PTHR43265">
    <property type="entry name" value="ESTERASE ESTD"/>
    <property type="match status" value="1"/>
</dbReference>
<dbReference type="Gene3D" id="3.40.50.1820">
    <property type="entry name" value="alpha/beta hydrolase"/>
    <property type="match status" value="1"/>
</dbReference>
<name>A0ABV2WLR9_9NOCA</name>
<dbReference type="RefSeq" id="WP_356953769.1">
    <property type="nucleotide sequence ID" value="NZ_JBEYBD010000001.1"/>
</dbReference>
<dbReference type="PANTHER" id="PTHR43265:SF1">
    <property type="entry name" value="ESTERASE ESTD"/>
    <property type="match status" value="1"/>
</dbReference>
<evidence type="ECO:0000313" key="3">
    <source>
        <dbReference type="Proteomes" id="UP001550628"/>
    </source>
</evidence>
<dbReference type="InterPro" id="IPR053145">
    <property type="entry name" value="AB_hydrolase_Est10"/>
</dbReference>
<reference evidence="2 3" key="1">
    <citation type="submission" date="2024-06" db="EMBL/GenBank/DDBJ databases">
        <title>The Natural Products Discovery Center: Release of the First 8490 Sequenced Strains for Exploring Actinobacteria Biosynthetic Diversity.</title>
        <authorList>
            <person name="Kalkreuter E."/>
            <person name="Kautsar S.A."/>
            <person name="Yang D."/>
            <person name="Bader C.D."/>
            <person name="Teijaro C.N."/>
            <person name="Fluegel L."/>
            <person name="Davis C.M."/>
            <person name="Simpson J.R."/>
            <person name="Lauterbach L."/>
            <person name="Steele A.D."/>
            <person name="Gui C."/>
            <person name="Meng S."/>
            <person name="Li G."/>
            <person name="Viehrig K."/>
            <person name="Ye F."/>
            <person name="Su P."/>
            <person name="Kiefer A.F."/>
            <person name="Nichols A."/>
            <person name="Cepeda A.J."/>
            <person name="Yan W."/>
            <person name="Fan B."/>
            <person name="Jiang Y."/>
            <person name="Adhikari A."/>
            <person name="Zheng C.-J."/>
            <person name="Schuster L."/>
            <person name="Cowan T.M."/>
            <person name="Smanski M.J."/>
            <person name="Chevrette M.G."/>
            <person name="De Carvalho L.P.S."/>
            <person name="Shen B."/>
        </authorList>
    </citation>
    <scope>NUCLEOTIDE SEQUENCE [LARGE SCALE GENOMIC DNA]</scope>
    <source>
        <strain evidence="2 3">NPDC019708</strain>
    </source>
</reference>
<keyword evidence="2" id="KW-0378">Hydrolase</keyword>
<comment type="caution">
    <text evidence="2">The sequence shown here is derived from an EMBL/GenBank/DDBJ whole genome shotgun (WGS) entry which is preliminary data.</text>
</comment>
<dbReference type="EMBL" id="JBEYBF010000004">
    <property type="protein sequence ID" value="MEU1951829.1"/>
    <property type="molecule type" value="Genomic_DNA"/>
</dbReference>
<feature type="domain" description="Serine aminopeptidase S33" evidence="1">
    <location>
        <begin position="75"/>
        <end position="292"/>
    </location>
</feature>
<dbReference type="SUPFAM" id="SSF53474">
    <property type="entry name" value="alpha/beta-Hydrolases"/>
    <property type="match status" value="1"/>
</dbReference>
<accession>A0ABV2WLR9</accession>
<keyword evidence="3" id="KW-1185">Reference proteome</keyword>
<organism evidence="2 3">
    <name type="scientific">Nocardia rhamnosiphila</name>
    <dbReference type="NCBI Taxonomy" id="426716"/>
    <lineage>
        <taxon>Bacteria</taxon>
        <taxon>Bacillati</taxon>
        <taxon>Actinomycetota</taxon>
        <taxon>Actinomycetes</taxon>
        <taxon>Mycobacteriales</taxon>
        <taxon>Nocardiaceae</taxon>
        <taxon>Nocardia</taxon>
    </lineage>
</organism>
<evidence type="ECO:0000259" key="1">
    <source>
        <dbReference type="Pfam" id="PF12146"/>
    </source>
</evidence>
<sequence>MVKDDIVERAEMWRAPEYADPMAFTEWETTVGFGQFAVPGSVTAPRGAGPFPAVVLLAGGGPFDRDGTAGPNKNLKDIAWGLAGRGVVVLRFDKVTYAHPEAVAATAGFTPTDEYVPHAVAAVRYLRALPDIDAGRVFVVGHSMGGRFAPRVAAADPGVAGLVVLAGDTVPLQWSLVRVVEHLGRVDPAAAAGLPSVEIVTAQAELVDSDDLSHTTPADRLPFGMPAPYWLDLRAYDPAAAAATLNRPMLFLQGERDYQVTVAADLAGWRTALADRPRVTIRTYPAVDHMFFPGEGLSLPADYTRPHHVDVQVIDDIADWVVAQ</sequence>
<proteinExistence type="predicted"/>
<dbReference type="InterPro" id="IPR022742">
    <property type="entry name" value="Hydrolase_4"/>
</dbReference>
<dbReference type="GO" id="GO:0016787">
    <property type="term" value="F:hydrolase activity"/>
    <property type="evidence" value="ECO:0007669"/>
    <property type="project" value="UniProtKB-KW"/>
</dbReference>
<dbReference type="Pfam" id="PF12146">
    <property type="entry name" value="Hydrolase_4"/>
    <property type="match status" value="1"/>
</dbReference>
<protein>
    <submittedName>
        <fullName evidence="2">Alpha/beta fold hydrolase</fullName>
    </submittedName>
</protein>
<gene>
    <name evidence="2" type="ORF">ABZ510_08190</name>
</gene>
<dbReference type="Proteomes" id="UP001550628">
    <property type="component" value="Unassembled WGS sequence"/>
</dbReference>
<evidence type="ECO:0000313" key="2">
    <source>
        <dbReference type="EMBL" id="MEU1951829.1"/>
    </source>
</evidence>